<evidence type="ECO:0000313" key="2">
    <source>
        <dbReference type="Proteomes" id="UP000887116"/>
    </source>
</evidence>
<accession>A0A8X6H7B4</accession>
<organism evidence="1 2">
    <name type="scientific">Trichonephila clavata</name>
    <name type="common">Joro spider</name>
    <name type="synonym">Nephila clavata</name>
    <dbReference type="NCBI Taxonomy" id="2740835"/>
    <lineage>
        <taxon>Eukaryota</taxon>
        <taxon>Metazoa</taxon>
        <taxon>Ecdysozoa</taxon>
        <taxon>Arthropoda</taxon>
        <taxon>Chelicerata</taxon>
        <taxon>Arachnida</taxon>
        <taxon>Araneae</taxon>
        <taxon>Araneomorphae</taxon>
        <taxon>Entelegynae</taxon>
        <taxon>Araneoidea</taxon>
        <taxon>Nephilidae</taxon>
        <taxon>Trichonephila</taxon>
    </lineage>
</organism>
<dbReference type="Proteomes" id="UP000887116">
    <property type="component" value="Unassembled WGS sequence"/>
</dbReference>
<proteinExistence type="predicted"/>
<reference evidence="1" key="1">
    <citation type="submission" date="2020-07" db="EMBL/GenBank/DDBJ databases">
        <title>Multicomponent nature underlies the extraordinary mechanical properties of spider dragline silk.</title>
        <authorList>
            <person name="Kono N."/>
            <person name="Nakamura H."/>
            <person name="Mori M."/>
            <person name="Yoshida Y."/>
            <person name="Ohtoshi R."/>
            <person name="Malay A.D."/>
            <person name="Moran D.A.P."/>
            <person name="Tomita M."/>
            <person name="Numata K."/>
            <person name="Arakawa K."/>
        </authorList>
    </citation>
    <scope>NUCLEOTIDE SEQUENCE</scope>
</reference>
<comment type="caution">
    <text evidence="1">The sequence shown here is derived from an EMBL/GenBank/DDBJ whole genome shotgun (WGS) entry which is preliminary data.</text>
</comment>
<name>A0A8X6H7B4_TRICU</name>
<dbReference type="EMBL" id="BMAO01037267">
    <property type="protein sequence ID" value="GFR16535.1"/>
    <property type="molecule type" value="Genomic_DNA"/>
</dbReference>
<dbReference type="AlphaFoldDB" id="A0A8X6H7B4"/>
<gene>
    <name evidence="1" type="ORF">TNCT_214161</name>
</gene>
<protein>
    <submittedName>
        <fullName evidence="1">Uncharacterized protein</fullName>
    </submittedName>
</protein>
<keyword evidence="2" id="KW-1185">Reference proteome</keyword>
<evidence type="ECO:0000313" key="1">
    <source>
        <dbReference type="EMBL" id="GFR16535.1"/>
    </source>
</evidence>
<sequence>MQFGVSMVWRDPTNHVGHFHLCMTPPMNMGWSRKMDRLQYACIPSVIKPVPHWAHMPIPDSSRKYEIVRNYFEEEFIRPGVSYDPDFKAEDLNEPHKLNQAEFSDLVKHFDLSKEKA</sequence>